<accession>A0A9P5TZ88</accession>
<dbReference type="Proteomes" id="UP000772434">
    <property type="component" value="Unassembled WGS sequence"/>
</dbReference>
<evidence type="ECO:0000313" key="2">
    <source>
        <dbReference type="EMBL" id="KAF9060092.1"/>
    </source>
</evidence>
<reference evidence="2" key="1">
    <citation type="submission" date="2020-11" db="EMBL/GenBank/DDBJ databases">
        <authorList>
            <consortium name="DOE Joint Genome Institute"/>
            <person name="Ahrendt S."/>
            <person name="Riley R."/>
            <person name="Andreopoulos W."/>
            <person name="Labutti K."/>
            <person name="Pangilinan J."/>
            <person name="Ruiz-Duenas F.J."/>
            <person name="Barrasa J.M."/>
            <person name="Sanchez-Garcia M."/>
            <person name="Camarero S."/>
            <person name="Miyauchi S."/>
            <person name="Serrano A."/>
            <person name="Linde D."/>
            <person name="Babiker R."/>
            <person name="Drula E."/>
            <person name="Ayuso-Fernandez I."/>
            <person name="Pacheco R."/>
            <person name="Padilla G."/>
            <person name="Ferreira P."/>
            <person name="Barriuso J."/>
            <person name="Kellner H."/>
            <person name="Castanera R."/>
            <person name="Alfaro M."/>
            <person name="Ramirez L."/>
            <person name="Pisabarro A.G."/>
            <person name="Kuo A."/>
            <person name="Tritt A."/>
            <person name="Lipzen A."/>
            <person name="He G."/>
            <person name="Yan M."/>
            <person name="Ng V."/>
            <person name="Cullen D."/>
            <person name="Martin F."/>
            <person name="Rosso M.-N."/>
            <person name="Henrissat B."/>
            <person name="Hibbett D."/>
            <person name="Martinez A.T."/>
            <person name="Grigoriev I.V."/>
        </authorList>
    </citation>
    <scope>NUCLEOTIDE SEQUENCE</scope>
    <source>
        <strain evidence="2">AH 40177</strain>
    </source>
</reference>
<organism evidence="2 3">
    <name type="scientific">Rhodocollybia butyracea</name>
    <dbReference type="NCBI Taxonomy" id="206335"/>
    <lineage>
        <taxon>Eukaryota</taxon>
        <taxon>Fungi</taxon>
        <taxon>Dikarya</taxon>
        <taxon>Basidiomycota</taxon>
        <taxon>Agaricomycotina</taxon>
        <taxon>Agaricomycetes</taxon>
        <taxon>Agaricomycetidae</taxon>
        <taxon>Agaricales</taxon>
        <taxon>Marasmiineae</taxon>
        <taxon>Omphalotaceae</taxon>
        <taxon>Rhodocollybia</taxon>
    </lineage>
</organism>
<name>A0A9P5TZ88_9AGAR</name>
<evidence type="ECO:0000256" key="1">
    <source>
        <dbReference type="SAM" id="MobiDB-lite"/>
    </source>
</evidence>
<feature type="region of interest" description="Disordered" evidence="1">
    <location>
        <begin position="1"/>
        <end position="23"/>
    </location>
</feature>
<comment type="caution">
    <text evidence="2">The sequence shown here is derived from an EMBL/GenBank/DDBJ whole genome shotgun (WGS) entry which is preliminary data.</text>
</comment>
<gene>
    <name evidence="2" type="ORF">BDP27DRAFT_1495045</name>
</gene>
<feature type="compositionally biased region" description="Basic and acidic residues" evidence="1">
    <location>
        <begin position="14"/>
        <end position="23"/>
    </location>
</feature>
<keyword evidence="3" id="KW-1185">Reference proteome</keyword>
<dbReference type="AlphaFoldDB" id="A0A9P5TZ88"/>
<evidence type="ECO:0000313" key="3">
    <source>
        <dbReference type="Proteomes" id="UP000772434"/>
    </source>
</evidence>
<protein>
    <submittedName>
        <fullName evidence="2">Uncharacterized protein</fullName>
    </submittedName>
</protein>
<sequence length="195" mass="21920">MGLLAGVPSGLRRQMGEERSRSEVEILKRPATKRLMIASPLRLLEILAVSNRGDERVLVNWSFSPGLGLEGVKAIEYYLDIPTRDEGKVTWEGMHHRRQTGRTTVEGAKGEANNRYLLFDTDWCAGLMLRRRGGETRARFRVRNKGRFYLTTSTVEFLCGRSIKLRRAEEGLGVDWLLGVTGISRSRGVLARGSS</sequence>
<dbReference type="EMBL" id="JADNRY010000260">
    <property type="protein sequence ID" value="KAF9060092.1"/>
    <property type="molecule type" value="Genomic_DNA"/>
</dbReference>
<proteinExistence type="predicted"/>